<organism evidence="2">
    <name type="scientific">uncultured Acetobacteraceae bacterium</name>
    <dbReference type="NCBI Taxonomy" id="169975"/>
    <lineage>
        <taxon>Bacteria</taxon>
        <taxon>Pseudomonadati</taxon>
        <taxon>Pseudomonadota</taxon>
        <taxon>Alphaproteobacteria</taxon>
        <taxon>Acetobacterales</taxon>
        <taxon>Acetobacteraceae</taxon>
        <taxon>environmental samples</taxon>
    </lineage>
</organism>
<feature type="compositionally biased region" description="Gly residues" evidence="1">
    <location>
        <begin position="139"/>
        <end position="151"/>
    </location>
</feature>
<feature type="non-terminal residue" evidence="2">
    <location>
        <position position="1"/>
    </location>
</feature>
<feature type="non-terminal residue" evidence="2">
    <location>
        <position position="222"/>
    </location>
</feature>
<feature type="compositionally biased region" description="Low complexity" evidence="1">
    <location>
        <begin position="47"/>
        <end position="58"/>
    </location>
</feature>
<feature type="compositionally biased region" description="Low complexity" evidence="1">
    <location>
        <begin position="184"/>
        <end position="199"/>
    </location>
</feature>
<dbReference type="EC" id="3.2.2.27" evidence="2"/>
<feature type="compositionally biased region" description="Gly residues" evidence="1">
    <location>
        <begin position="27"/>
        <end position="38"/>
    </location>
</feature>
<feature type="region of interest" description="Disordered" evidence="1">
    <location>
        <begin position="1"/>
        <end position="222"/>
    </location>
</feature>
<dbReference type="GO" id="GO:0004844">
    <property type="term" value="F:uracil DNA N-glycosylase activity"/>
    <property type="evidence" value="ECO:0007669"/>
    <property type="project" value="UniProtKB-EC"/>
</dbReference>
<sequence>GGRQQRRRRRRSRRPGPRLPALPAAGGLAGSEPRGGAGLAQRPRPFLGSAGRAVAGARHGARPARRQPHRAALHRRLRGPIALRHPAEARPRGGRLRGAAGRRAGPDWLPRDQRGALRAAGQPAPAGRDPYLQPLPPGRVGGDAGAAGGAGPRHPGPRRVAARGRPAHEPPPLRARRRLRPAERAGAGRQLPRQPLQHLHPPPDAGDVRGGGGRSEAPRLPV</sequence>
<gene>
    <name evidence="2" type="ORF">AVDCRST_MAG08-3243</name>
</gene>
<reference evidence="2" key="1">
    <citation type="submission" date="2020-02" db="EMBL/GenBank/DDBJ databases">
        <authorList>
            <person name="Meier V. D."/>
        </authorList>
    </citation>
    <scope>NUCLEOTIDE SEQUENCE</scope>
    <source>
        <strain evidence="2">AVDCRST_MAG08</strain>
    </source>
</reference>
<evidence type="ECO:0000256" key="1">
    <source>
        <dbReference type="SAM" id="MobiDB-lite"/>
    </source>
</evidence>
<proteinExistence type="predicted"/>
<feature type="compositionally biased region" description="Basic residues" evidence="1">
    <location>
        <begin position="59"/>
        <end position="78"/>
    </location>
</feature>
<name>A0A6J4JAC6_9PROT</name>
<dbReference type="EMBL" id="CADCTG010000241">
    <property type="protein sequence ID" value="CAA9272164.1"/>
    <property type="molecule type" value="Genomic_DNA"/>
</dbReference>
<dbReference type="AlphaFoldDB" id="A0A6J4JAC6"/>
<feature type="compositionally biased region" description="Basic residues" evidence="1">
    <location>
        <begin position="1"/>
        <end position="16"/>
    </location>
</feature>
<keyword evidence="2" id="KW-0326">Glycosidase</keyword>
<protein>
    <submittedName>
        <fullName evidence="2">Uracil-DNA glycosylase, family 5</fullName>
        <ecNumber evidence="2">3.2.2.27</ecNumber>
    </submittedName>
</protein>
<keyword evidence="2" id="KW-0378">Hydrolase</keyword>
<evidence type="ECO:0000313" key="2">
    <source>
        <dbReference type="EMBL" id="CAA9272164.1"/>
    </source>
</evidence>
<accession>A0A6J4JAC6</accession>